<dbReference type="AlphaFoldDB" id="A0A3D8GLB2"/>
<dbReference type="PANTHER" id="PTHR43135:SF3">
    <property type="entry name" value="ALPHA-D-RIBOSE 1-METHYLPHOSPHONATE 5-TRIPHOSPHATE DIPHOSPHATASE"/>
    <property type="match status" value="1"/>
</dbReference>
<accession>A0A3D8GLB2</accession>
<dbReference type="GO" id="GO:0016810">
    <property type="term" value="F:hydrolase activity, acting on carbon-nitrogen (but not peptide) bonds"/>
    <property type="evidence" value="ECO:0007669"/>
    <property type="project" value="InterPro"/>
</dbReference>
<dbReference type="EMBL" id="QNQT01000012">
    <property type="protein sequence ID" value="RDU35245.1"/>
    <property type="molecule type" value="Genomic_DNA"/>
</dbReference>
<dbReference type="Gene3D" id="3.20.20.140">
    <property type="entry name" value="Metal-dependent hydrolases"/>
    <property type="match status" value="1"/>
</dbReference>
<organism evidence="2 3">
    <name type="scientific">Neobacillus piezotolerans</name>
    <dbReference type="NCBI Taxonomy" id="2259171"/>
    <lineage>
        <taxon>Bacteria</taxon>
        <taxon>Bacillati</taxon>
        <taxon>Bacillota</taxon>
        <taxon>Bacilli</taxon>
        <taxon>Bacillales</taxon>
        <taxon>Bacillaceae</taxon>
        <taxon>Neobacillus</taxon>
    </lineage>
</organism>
<dbReference type="Pfam" id="PF01979">
    <property type="entry name" value="Amidohydro_1"/>
    <property type="match status" value="1"/>
</dbReference>
<dbReference type="SUPFAM" id="SSF51338">
    <property type="entry name" value="Composite domain of metallo-dependent hydrolases"/>
    <property type="match status" value="1"/>
</dbReference>
<gene>
    <name evidence="2" type="ORF">DRW41_19195</name>
</gene>
<proteinExistence type="predicted"/>
<dbReference type="InterPro" id="IPR032466">
    <property type="entry name" value="Metal_Hydrolase"/>
</dbReference>
<comment type="caution">
    <text evidence="2">The sequence shown here is derived from an EMBL/GenBank/DDBJ whole genome shotgun (WGS) entry which is preliminary data.</text>
</comment>
<protein>
    <recommendedName>
        <fullName evidence="1">Amidohydrolase-related domain-containing protein</fullName>
    </recommendedName>
</protein>
<dbReference type="InterPro" id="IPR006680">
    <property type="entry name" value="Amidohydro-rel"/>
</dbReference>
<evidence type="ECO:0000313" key="2">
    <source>
        <dbReference type="EMBL" id="RDU35245.1"/>
    </source>
</evidence>
<name>A0A3D8GLB2_9BACI</name>
<evidence type="ECO:0000259" key="1">
    <source>
        <dbReference type="Pfam" id="PF01979"/>
    </source>
</evidence>
<dbReference type="InterPro" id="IPR011059">
    <property type="entry name" value="Metal-dep_hydrolase_composite"/>
</dbReference>
<feature type="domain" description="Amidohydrolase-related" evidence="1">
    <location>
        <begin position="271"/>
        <end position="357"/>
    </location>
</feature>
<reference evidence="2 3" key="1">
    <citation type="submission" date="2018-07" db="EMBL/GenBank/DDBJ databases">
        <title>Bacillus sp. YLB-04 draft genome sequence.</title>
        <authorList>
            <person name="Yu L."/>
            <person name="Tang X."/>
        </authorList>
    </citation>
    <scope>NUCLEOTIDE SEQUENCE [LARGE SCALE GENOMIC DNA]</scope>
    <source>
        <strain evidence="2 3">YLB-04</strain>
    </source>
</reference>
<dbReference type="OrthoDB" id="9767366at2"/>
<sequence>MSMTAIVNANVYNRLTGEFTKKTVLIEDQSISSILPPSSPLPDCEKIDASNLYMTPGFIDTCSQIGLKETGVRWEGNDGYEPNVENGFNLEVVDGIYPFDQAFDDAVSSGVTAAHIVSSPEAIVGAKTSVIHTHGATVDEMVLKKNFGFSFSMGDVPKYAFWGRTKTPLTRMGIAKKIRESLKALRLQYNLEETPIFIRSHRADDIATAFRIAGEFGLHVNLVHGTELPLVAGVPSGASYSVVAGPCFQPMDRGELKNLDPSLFRSLFEKQVPYTFSTDHPTSSVTHLQLEGALALKAGVPEKTILNGLTFDAARLLKIDHKTGSIEEGLLADIALWNKHPLDLTARAVRTFIKGKEVYRWE</sequence>
<dbReference type="PANTHER" id="PTHR43135">
    <property type="entry name" value="ALPHA-D-RIBOSE 1-METHYLPHOSPHONATE 5-TRIPHOSPHATE DIPHOSPHATASE"/>
    <property type="match status" value="1"/>
</dbReference>
<evidence type="ECO:0000313" key="3">
    <source>
        <dbReference type="Proteomes" id="UP000257144"/>
    </source>
</evidence>
<dbReference type="RefSeq" id="WP_115453647.1">
    <property type="nucleotide sequence ID" value="NZ_QNQT01000012.1"/>
</dbReference>
<dbReference type="SUPFAM" id="SSF51556">
    <property type="entry name" value="Metallo-dependent hydrolases"/>
    <property type="match status" value="1"/>
</dbReference>
<dbReference type="InterPro" id="IPR051781">
    <property type="entry name" value="Metallo-dep_Hydrolase"/>
</dbReference>
<keyword evidence="3" id="KW-1185">Reference proteome</keyword>
<dbReference type="Proteomes" id="UP000257144">
    <property type="component" value="Unassembled WGS sequence"/>
</dbReference>